<evidence type="ECO:0000256" key="1">
    <source>
        <dbReference type="ARBA" id="ARBA00038101"/>
    </source>
</evidence>
<comment type="similarity">
    <text evidence="1">Belongs to the sel-1 family.</text>
</comment>
<dbReference type="OrthoDB" id="2384430at2759"/>
<proteinExistence type="inferred from homology"/>
<dbReference type="Pfam" id="PF08238">
    <property type="entry name" value="Sel1"/>
    <property type="match status" value="5"/>
</dbReference>
<sequence length="355" mass="41532">MNNKEISQDNNNEDFLKNLLNNFYNKIIETKNFDNFEMIFSQWIKNEIKIHQHHHDHENVLNMMKNHKQNKSWFSSLIGFFYQLVYSIENDDENFKLLKSKNLIIGKYLLSLFYYKEIIIDVEGFNFYQNMENNDQSELIKLVKLAKNGDLEAQYNLAVCYMDGIKIQKNEKKAFEWYLKSAENGYAMAQSNLGHYFQYGKGTAKNEEKAFEWYTKSANAGSFKWYMKSAIARNANGQCKLGYCYDHGMGTTKNELKAFEWYLKSAENGNIMAQKNLGYCYLNGSGTVKNEIKAFEWCLKSAEGGNAEAQNYVGKCYYDGALILIKQFIDIEKLQIMELKRQKRGDLSYDHSIII</sequence>
<dbReference type="Proteomes" id="UP000615446">
    <property type="component" value="Unassembled WGS sequence"/>
</dbReference>
<dbReference type="PANTHER" id="PTHR11102">
    <property type="entry name" value="SEL-1-LIKE PROTEIN"/>
    <property type="match status" value="1"/>
</dbReference>
<accession>A0A8H3R478</accession>
<protein>
    <submittedName>
        <fullName evidence="2">Sel1-like repeat protein</fullName>
    </submittedName>
</protein>
<dbReference type="Gene3D" id="1.25.40.10">
    <property type="entry name" value="Tetratricopeptide repeat domain"/>
    <property type="match status" value="2"/>
</dbReference>
<dbReference type="SMART" id="SM00671">
    <property type="entry name" value="SEL1"/>
    <property type="match status" value="4"/>
</dbReference>
<gene>
    <name evidence="2" type="ORF">RCL2_002980100</name>
</gene>
<dbReference type="InterPro" id="IPR011990">
    <property type="entry name" value="TPR-like_helical_dom_sf"/>
</dbReference>
<evidence type="ECO:0000313" key="2">
    <source>
        <dbReference type="EMBL" id="GET03461.1"/>
    </source>
</evidence>
<evidence type="ECO:0000313" key="3">
    <source>
        <dbReference type="Proteomes" id="UP000615446"/>
    </source>
</evidence>
<comment type="caution">
    <text evidence="2">The sequence shown here is derived from an EMBL/GenBank/DDBJ whole genome shotgun (WGS) entry which is preliminary data.</text>
</comment>
<name>A0A8H3R478_9GLOM</name>
<dbReference type="PANTHER" id="PTHR11102:SF160">
    <property type="entry name" value="ERAD-ASSOCIATED E3 UBIQUITIN-PROTEIN LIGASE COMPONENT HRD3"/>
    <property type="match status" value="1"/>
</dbReference>
<organism evidence="2 3">
    <name type="scientific">Rhizophagus clarus</name>
    <dbReference type="NCBI Taxonomy" id="94130"/>
    <lineage>
        <taxon>Eukaryota</taxon>
        <taxon>Fungi</taxon>
        <taxon>Fungi incertae sedis</taxon>
        <taxon>Mucoromycota</taxon>
        <taxon>Glomeromycotina</taxon>
        <taxon>Glomeromycetes</taxon>
        <taxon>Glomerales</taxon>
        <taxon>Glomeraceae</taxon>
        <taxon>Rhizophagus</taxon>
    </lineage>
</organism>
<reference evidence="2" key="1">
    <citation type="submission" date="2019-10" db="EMBL/GenBank/DDBJ databases">
        <title>Conservation and host-specific expression of non-tandemly repeated heterogenous ribosome RNA gene in arbuscular mycorrhizal fungi.</title>
        <authorList>
            <person name="Maeda T."/>
            <person name="Kobayashi Y."/>
            <person name="Nakagawa T."/>
            <person name="Ezawa T."/>
            <person name="Yamaguchi K."/>
            <person name="Bino T."/>
            <person name="Nishimoto Y."/>
            <person name="Shigenobu S."/>
            <person name="Kawaguchi M."/>
        </authorList>
    </citation>
    <scope>NUCLEOTIDE SEQUENCE</scope>
    <source>
        <strain evidence="2">HR1</strain>
    </source>
</reference>
<dbReference type="InterPro" id="IPR006597">
    <property type="entry name" value="Sel1-like"/>
</dbReference>
<dbReference type="AlphaFoldDB" id="A0A8H3R478"/>
<dbReference type="EMBL" id="BLAL01000324">
    <property type="protein sequence ID" value="GET03461.1"/>
    <property type="molecule type" value="Genomic_DNA"/>
</dbReference>
<dbReference type="SUPFAM" id="SSF81901">
    <property type="entry name" value="HCP-like"/>
    <property type="match status" value="2"/>
</dbReference>
<dbReference type="InterPro" id="IPR050767">
    <property type="entry name" value="Sel1_AlgK"/>
</dbReference>